<keyword evidence="4" id="KW-1133">Transmembrane helix</keyword>
<feature type="transmembrane region" description="Helical" evidence="4">
    <location>
        <begin position="613"/>
        <end position="632"/>
    </location>
</feature>
<sequence length="635" mass="70113">MTVPESMMRTPKRAQSALSNASNGAGADFTDSRKRQSKKDEAIRRKIENDLRKRKNTNMTDLQGSPRNLRRRPGNYTPGTVMFLKPSEPIVCRPSYTVFEAAQLMSLKKENCILVVDEDEELLGIFTAKDLAFRIVGSNLNANTTMIEEIMTPNPMCCKTSTLASDALNLMVGRGFRHLPVINDSNQIVGVLDITKCYNEAMIKLERMYESSKKLYDAMEGVNAEMGGVSSQPAHVIKYFDNLKSLIDGPTLNSVLDDSTLPIYIDIRASVFDAANAMKDNHTTAVLVKDSQKFDEVTGIFTSKDVVLRVIAAGLDPRTCSVIRVMTPKPDYASGGLSVHQALRKMFDGHYLNLPVIDEDSSEIVGIVEVLKLTYATLNQLKSVQSFGGDSVSGSEIGSAAGANEREGPAWNKFWTSLDNETESLHSLDSDSQVNVQVQDVSRSEMAQFAINNDIGPSDSISVTGMEEKSPAKLRDPQAAKINFDEAYFFKFKSPVGRIHRISFKPSEGVVSLRDLVSSKFNKQEQLALQRSQHESFTENFDFAISYIDDEGDVVAITTDQDLLDCVLISKQLQREKADLYIHHPETTPDVDTLPSRRVAKSSVESKGLPNEVLLSGAIFALAAAVVVVFTFSRK</sequence>
<dbReference type="Proteomes" id="UP000019384">
    <property type="component" value="Unassembled WGS sequence"/>
</dbReference>
<reference evidence="7" key="2">
    <citation type="submission" date="2014-02" db="EMBL/GenBank/DDBJ databases">
        <title>Complete DNA sequence of /Kuraishia capsulata/ illustrates novel genomic features among budding yeasts (/Saccharomycotina/).</title>
        <authorList>
            <person name="Morales L."/>
            <person name="Noel B."/>
            <person name="Porcel B."/>
            <person name="Marcet-Houben M."/>
            <person name="Hullo M-F."/>
            <person name="Sacerdot C."/>
            <person name="Tekaia F."/>
            <person name="Leh-Louis V."/>
            <person name="Despons L."/>
            <person name="Khanna V."/>
            <person name="Aury J-M."/>
            <person name="Barbe V."/>
            <person name="Couloux A."/>
            <person name="Labadie K."/>
            <person name="Pelletier E."/>
            <person name="Souciet J-L."/>
            <person name="Boekhout T."/>
            <person name="Gabaldon T."/>
            <person name="Wincker P."/>
            <person name="Dujon B."/>
        </authorList>
    </citation>
    <scope>NUCLEOTIDE SEQUENCE</scope>
    <source>
        <strain evidence="7">CBS 1993</strain>
    </source>
</reference>
<keyword evidence="4" id="KW-0472">Membrane</keyword>
<name>W6MPI2_9ASCO</name>
<protein>
    <recommendedName>
        <fullName evidence="9">CBS domain-containing protein</fullName>
    </recommendedName>
</protein>
<keyword evidence="2" id="KW-0129">CBS domain</keyword>
<feature type="domain" description="CBS" evidence="5">
    <location>
        <begin position="326"/>
        <end position="383"/>
    </location>
</feature>
<dbReference type="CDD" id="cd17782">
    <property type="entry name" value="CBS_pair_MUG70_2"/>
    <property type="match status" value="1"/>
</dbReference>
<feature type="compositionally biased region" description="Polar residues" evidence="3">
    <location>
        <begin position="57"/>
        <end position="66"/>
    </location>
</feature>
<dbReference type="HOGENOM" id="CLU_009026_1_0_1"/>
<accession>W6MPI2</accession>
<evidence type="ECO:0000313" key="8">
    <source>
        <dbReference type="Proteomes" id="UP000019384"/>
    </source>
</evidence>
<dbReference type="CDD" id="cd17781">
    <property type="entry name" value="CBS_pair_MUG70_1"/>
    <property type="match status" value="1"/>
</dbReference>
<evidence type="ECO:0000256" key="2">
    <source>
        <dbReference type="PROSITE-ProRule" id="PRU00703"/>
    </source>
</evidence>
<dbReference type="Pfam" id="PF00571">
    <property type="entry name" value="CBS"/>
    <property type="match status" value="4"/>
</dbReference>
<feature type="domain" description="PB1" evidence="6">
    <location>
        <begin position="487"/>
        <end position="578"/>
    </location>
</feature>
<feature type="domain" description="CBS" evidence="5">
    <location>
        <begin position="151"/>
        <end position="207"/>
    </location>
</feature>
<evidence type="ECO:0000256" key="1">
    <source>
        <dbReference type="ARBA" id="ARBA00022737"/>
    </source>
</evidence>
<dbReference type="AlphaFoldDB" id="W6MPI2"/>
<reference evidence="7" key="1">
    <citation type="submission" date="2013-12" db="EMBL/GenBank/DDBJ databases">
        <authorList>
            <person name="Genoscope - CEA"/>
        </authorList>
    </citation>
    <scope>NUCLEOTIDE SEQUENCE</scope>
    <source>
        <strain evidence="7">CBS 1993</strain>
    </source>
</reference>
<proteinExistence type="predicted"/>
<organism evidence="7 8">
    <name type="scientific">Kuraishia capsulata CBS 1993</name>
    <dbReference type="NCBI Taxonomy" id="1382522"/>
    <lineage>
        <taxon>Eukaryota</taxon>
        <taxon>Fungi</taxon>
        <taxon>Dikarya</taxon>
        <taxon>Ascomycota</taxon>
        <taxon>Saccharomycotina</taxon>
        <taxon>Pichiomycetes</taxon>
        <taxon>Pichiales</taxon>
        <taxon>Pichiaceae</taxon>
        <taxon>Kuraishia</taxon>
    </lineage>
</organism>
<evidence type="ECO:0008006" key="9">
    <source>
        <dbReference type="Google" id="ProtNLM"/>
    </source>
</evidence>
<dbReference type="EMBL" id="HG793129">
    <property type="protein sequence ID" value="CDK28614.1"/>
    <property type="molecule type" value="Genomic_DNA"/>
</dbReference>
<keyword evidence="1" id="KW-0677">Repeat</keyword>
<feature type="region of interest" description="Disordered" evidence="3">
    <location>
        <begin position="1"/>
        <end position="76"/>
    </location>
</feature>
<evidence type="ECO:0000313" key="7">
    <source>
        <dbReference type="EMBL" id="CDK28614.1"/>
    </source>
</evidence>
<dbReference type="SMART" id="SM00116">
    <property type="entry name" value="CBS"/>
    <property type="match status" value="4"/>
</dbReference>
<evidence type="ECO:0000256" key="3">
    <source>
        <dbReference type="SAM" id="MobiDB-lite"/>
    </source>
</evidence>
<feature type="compositionally biased region" description="Low complexity" evidence="3">
    <location>
        <begin position="14"/>
        <end position="27"/>
    </location>
</feature>
<dbReference type="InterPro" id="IPR051462">
    <property type="entry name" value="CBS_domain-containing"/>
</dbReference>
<dbReference type="Gene3D" id="3.10.20.90">
    <property type="entry name" value="Phosphatidylinositol 3-kinase Catalytic Subunit, Chain A, domain 1"/>
    <property type="match status" value="1"/>
</dbReference>
<dbReference type="RefSeq" id="XP_022460604.1">
    <property type="nucleotide sequence ID" value="XM_022601348.1"/>
</dbReference>
<dbReference type="GeneID" id="34521992"/>
<dbReference type="PANTHER" id="PTHR48108:SF26">
    <property type="entry name" value="CBS DOMAIN-CONTAINING PROTEIN DDB_G0289609"/>
    <property type="match status" value="1"/>
</dbReference>
<gene>
    <name evidence="7" type="ORF">KUCA_T00004598001</name>
</gene>
<evidence type="ECO:0000259" key="5">
    <source>
        <dbReference type="PROSITE" id="PS51371"/>
    </source>
</evidence>
<dbReference type="SMART" id="SM00666">
    <property type="entry name" value="PB1"/>
    <property type="match status" value="1"/>
</dbReference>
<dbReference type="InterPro" id="IPR000270">
    <property type="entry name" value="PB1_dom"/>
</dbReference>
<dbReference type="OrthoDB" id="418595at2759"/>
<dbReference type="SUPFAM" id="SSF54631">
    <property type="entry name" value="CBS-domain pair"/>
    <property type="match status" value="2"/>
</dbReference>
<evidence type="ECO:0000259" key="6">
    <source>
        <dbReference type="PROSITE" id="PS51745"/>
    </source>
</evidence>
<dbReference type="Pfam" id="PF00564">
    <property type="entry name" value="PB1"/>
    <property type="match status" value="1"/>
</dbReference>
<dbReference type="STRING" id="1382522.W6MPI2"/>
<dbReference type="PROSITE" id="PS51371">
    <property type="entry name" value="CBS"/>
    <property type="match status" value="4"/>
</dbReference>
<feature type="compositionally biased region" description="Basic and acidic residues" evidence="3">
    <location>
        <begin position="30"/>
        <end position="51"/>
    </location>
</feature>
<feature type="domain" description="CBS" evidence="5">
    <location>
        <begin position="258"/>
        <end position="317"/>
    </location>
</feature>
<dbReference type="InterPro" id="IPR000644">
    <property type="entry name" value="CBS_dom"/>
</dbReference>
<dbReference type="SUPFAM" id="SSF54277">
    <property type="entry name" value="CAD &amp; PB1 domains"/>
    <property type="match status" value="1"/>
</dbReference>
<dbReference type="InterPro" id="IPR053793">
    <property type="entry name" value="PB1-like"/>
</dbReference>
<keyword evidence="8" id="KW-1185">Reference proteome</keyword>
<keyword evidence="4" id="KW-0812">Transmembrane</keyword>
<evidence type="ECO:0000256" key="4">
    <source>
        <dbReference type="SAM" id="Phobius"/>
    </source>
</evidence>
<dbReference type="PROSITE" id="PS51745">
    <property type="entry name" value="PB1"/>
    <property type="match status" value="1"/>
</dbReference>
<dbReference type="PANTHER" id="PTHR48108">
    <property type="entry name" value="CBS DOMAIN-CONTAINING PROTEIN CBSX2, CHLOROPLASTIC"/>
    <property type="match status" value="1"/>
</dbReference>
<feature type="domain" description="CBS" evidence="5">
    <location>
        <begin position="84"/>
        <end position="143"/>
    </location>
</feature>
<dbReference type="InterPro" id="IPR046342">
    <property type="entry name" value="CBS_dom_sf"/>
</dbReference>
<dbReference type="Gene3D" id="3.10.580.10">
    <property type="entry name" value="CBS-domain"/>
    <property type="match status" value="2"/>
</dbReference>